<evidence type="ECO:0000256" key="1">
    <source>
        <dbReference type="SAM" id="Phobius"/>
    </source>
</evidence>
<feature type="transmembrane region" description="Helical" evidence="1">
    <location>
        <begin position="6"/>
        <end position="22"/>
    </location>
</feature>
<name>A0A235F4U5_9BACL</name>
<keyword evidence="1" id="KW-0472">Membrane</keyword>
<feature type="transmembrane region" description="Helical" evidence="1">
    <location>
        <begin position="57"/>
        <end position="77"/>
    </location>
</feature>
<dbReference type="OrthoDB" id="2427663at2"/>
<accession>A0A235F4U5</accession>
<evidence type="ECO:0000313" key="2">
    <source>
        <dbReference type="EMBL" id="OYD56234.1"/>
    </source>
</evidence>
<keyword evidence="1" id="KW-1133">Transmembrane helix</keyword>
<dbReference type="EMBL" id="NOII01000025">
    <property type="protein sequence ID" value="OYD56234.1"/>
    <property type="molecule type" value="Genomic_DNA"/>
</dbReference>
<organism evidence="2 3">
    <name type="scientific">Fictibacillus aquaticus</name>
    <dbReference type="NCBI Taxonomy" id="2021314"/>
    <lineage>
        <taxon>Bacteria</taxon>
        <taxon>Bacillati</taxon>
        <taxon>Bacillota</taxon>
        <taxon>Bacilli</taxon>
        <taxon>Bacillales</taxon>
        <taxon>Fictibacillaceae</taxon>
        <taxon>Fictibacillus</taxon>
    </lineage>
</organism>
<protein>
    <submittedName>
        <fullName evidence="2">Uncharacterized protein</fullName>
    </submittedName>
</protein>
<dbReference type="AlphaFoldDB" id="A0A235F4U5"/>
<gene>
    <name evidence="2" type="ORF">CGZ90_18590</name>
</gene>
<dbReference type="RefSeq" id="WP_094254017.1">
    <property type="nucleotide sequence ID" value="NZ_JBHLXL010000008.1"/>
</dbReference>
<reference evidence="2 3" key="1">
    <citation type="submission" date="2017-07" db="EMBL/GenBank/DDBJ databases">
        <title>Fictibacillus sp. nov. GDSW-R2A3 Genome sequencing and assembly.</title>
        <authorList>
            <person name="Mayilraj S."/>
        </authorList>
    </citation>
    <scope>NUCLEOTIDE SEQUENCE [LARGE SCALE GENOMIC DNA]</scope>
    <source>
        <strain evidence="2 3">GDSW-R2A3</strain>
    </source>
</reference>
<keyword evidence="3" id="KW-1185">Reference proteome</keyword>
<feature type="transmembrane region" description="Helical" evidence="1">
    <location>
        <begin position="104"/>
        <end position="123"/>
    </location>
</feature>
<sequence length="128" mass="15187">MDILWTLYLGLLMTSVIAYLFQGKYNTLRAKIDFVVSLITWLGLFGYVTETEMLTPIVWKTVFIIAILWDIIFTLFLNDYEYEYIQKDNGQTMRKRTYGKKETLPLWAKIFGLVMIAPLYYGLYQYAF</sequence>
<comment type="caution">
    <text evidence="2">The sequence shown here is derived from an EMBL/GenBank/DDBJ whole genome shotgun (WGS) entry which is preliminary data.</text>
</comment>
<dbReference type="Proteomes" id="UP000215059">
    <property type="component" value="Unassembled WGS sequence"/>
</dbReference>
<proteinExistence type="predicted"/>
<keyword evidence="1" id="KW-0812">Transmembrane</keyword>
<evidence type="ECO:0000313" key="3">
    <source>
        <dbReference type="Proteomes" id="UP000215059"/>
    </source>
</evidence>
<feature type="transmembrane region" description="Helical" evidence="1">
    <location>
        <begin position="34"/>
        <end position="51"/>
    </location>
</feature>